<reference evidence="1 2" key="1">
    <citation type="submission" date="2021-03" db="EMBL/GenBank/DDBJ databases">
        <title>Enterococcal diversity collection.</title>
        <authorList>
            <person name="Gilmore M.S."/>
            <person name="Schwartzman J."/>
            <person name="Van Tyne D."/>
            <person name="Martin M."/>
            <person name="Earl A.M."/>
            <person name="Manson A.L."/>
            <person name="Straub T."/>
            <person name="Salamzade R."/>
            <person name="Saavedra J."/>
            <person name="Lebreton F."/>
            <person name="Prichula J."/>
            <person name="Schaufler K."/>
            <person name="Gaca A."/>
            <person name="Sgardioli B."/>
            <person name="Wagenaar J."/>
            <person name="Strong T."/>
        </authorList>
    </citation>
    <scope>NUCLEOTIDE SEQUENCE [LARGE SCALE GENOMIC DNA]</scope>
    <source>
        <strain evidence="1 2">MJM16</strain>
    </source>
</reference>
<evidence type="ECO:0000313" key="1">
    <source>
        <dbReference type="EMBL" id="MBO0452077.1"/>
    </source>
</evidence>
<organism evidence="1 2">
    <name type="scientific">Candidatus Enterococcus murrayae</name>
    <dbReference type="NCBI Taxonomy" id="2815321"/>
    <lineage>
        <taxon>Bacteria</taxon>
        <taxon>Bacillati</taxon>
        <taxon>Bacillota</taxon>
        <taxon>Bacilli</taxon>
        <taxon>Lactobacillales</taxon>
        <taxon>Enterococcaceae</taxon>
        <taxon>Enterococcus</taxon>
    </lineage>
</organism>
<comment type="caution">
    <text evidence="1">The sequence shown here is derived from an EMBL/GenBank/DDBJ whole genome shotgun (WGS) entry which is preliminary data.</text>
</comment>
<accession>A0ABS3HF60</accession>
<sequence>MKQSEKDQIYHQMTMVLTEIQRLLNIYEGLKVHVFEESNVEVSIESVNTSKENKLFAKEIENQKYFSDRKIGRSGYDYQIIALTIASLLKESGRPLSSKEIHEDLSKKGYVLTRSNLTNNILRKINLDKRINVERAYRGYWQYRLI</sequence>
<name>A0ABS3HF60_9ENTE</name>
<evidence type="ECO:0008006" key="3">
    <source>
        <dbReference type="Google" id="ProtNLM"/>
    </source>
</evidence>
<protein>
    <recommendedName>
        <fullName evidence="3">HTH HARE-type domain-containing protein</fullName>
    </recommendedName>
</protein>
<proteinExistence type="predicted"/>
<gene>
    <name evidence="1" type="ORF">JZO85_07350</name>
</gene>
<keyword evidence="2" id="KW-1185">Reference proteome</keyword>
<dbReference type="Proteomes" id="UP000664495">
    <property type="component" value="Unassembled WGS sequence"/>
</dbReference>
<dbReference type="EMBL" id="JAFLVR010000018">
    <property type="protein sequence ID" value="MBO0452077.1"/>
    <property type="molecule type" value="Genomic_DNA"/>
</dbReference>
<dbReference type="RefSeq" id="WP_207107858.1">
    <property type="nucleotide sequence ID" value="NZ_JAFLVR010000018.1"/>
</dbReference>
<evidence type="ECO:0000313" key="2">
    <source>
        <dbReference type="Proteomes" id="UP000664495"/>
    </source>
</evidence>